<accession>A0ABT9Q916</accession>
<feature type="domain" description="Helix-turn-helix" evidence="1">
    <location>
        <begin position="6"/>
        <end position="55"/>
    </location>
</feature>
<sequence>MKQIDKQLHAEIVRLYGEGNSIRAVAKDVERSYGYVYKTLTEAGVALRPRGGSKKKDIPAEVQ</sequence>
<evidence type="ECO:0000259" key="1">
    <source>
        <dbReference type="Pfam" id="PF19575"/>
    </source>
</evidence>
<dbReference type="Pfam" id="PF19575">
    <property type="entry name" value="HTH_58"/>
    <property type="match status" value="1"/>
</dbReference>
<keyword evidence="3" id="KW-1185">Reference proteome</keyword>
<dbReference type="Gene3D" id="1.10.10.60">
    <property type="entry name" value="Homeodomain-like"/>
    <property type="match status" value="1"/>
</dbReference>
<comment type="caution">
    <text evidence="2">The sequence shown here is derived from an EMBL/GenBank/DDBJ whole genome shotgun (WGS) entry which is preliminary data.</text>
</comment>
<evidence type="ECO:0000313" key="2">
    <source>
        <dbReference type="EMBL" id="MDP9843236.1"/>
    </source>
</evidence>
<dbReference type="RefSeq" id="WP_307557301.1">
    <property type="nucleotide sequence ID" value="NZ_JAUSQU010000001.1"/>
</dbReference>
<dbReference type="EMBL" id="JAUSQU010000001">
    <property type="protein sequence ID" value="MDP9843236.1"/>
    <property type="molecule type" value="Genomic_DNA"/>
</dbReference>
<evidence type="ECO:0000313" key="3">
    <source>
        <dbReference type="Proteomes" id="UP001225356"/>
    </source>
</evidence>
<dbReference type="Proteomes" id="UP001225356">
    <property type="component" value="Unassembled WGS sequence"/>
</dbReference>
<name>A0ABT9Q916_9ACTN</name>
<protein>
    <submittedName>
        <fullName evidence="2">Transposase</fullName>
    </submittedName>
</protein>
<dbReference type="InterPro" id="IPR045745">
    <property type="entry name" value="HTH_58_Actinobacteria-type"/>
</dbReference>
<organism evidence="2 3">
    <name type="scientific">Streptosporangium lutulentum</name>
    <dbReference type="NCBI Taxonomy" id="1461250"/>
    <lineage>
        <taxon>Bacteria</taxon>
        <taxon>Bacillati</taxon>
        <taxon>Actinomycetota</taxon>
        <taxon>Actinomycetes</taxon>
        <taxon>Streptosporangiales</taxon>
        <taxon>Streptosporangiaceae</taxon>
        <taxon>Streptosporangium</taxon>
    </lineage>
</organism>
<reference evidence="2 3" key="1">
    <citation type="submission" date="2023-07" db="EMBL/GenBank/DDBJ databases">
        <title>Sequencing the genomes of 1000 actinobacteria strains.</title>
        <authorList>
            <person name="Klenk H.-P."/>
        </authorList>
    </citation>
    <scope>NUCLEOTIDE SEQUENCE [LARGE SCALE GENOMIC DNA]</scope>
    <source>
        <strain evidence="2 3">DSM 46740</strain>
    </source>
</reference>
<proteinExistence type="predicted"/>
<gene>
    <name evidence="2" type="ORF">J2853_002447</name>
</gene>